<feature type="transmembrane region" description="Helical" evidence="7">
    <location>
        <begin position="105"/>
        <end position="125"/>
    </location>
</feature>
<comment type="similarity">
    <text evidence="7">Belongs to the binding-protein-dependent transport system permease family.</text>
</comment>
<evidence type="ECO:0000259" key="8">
    <source>
        <dbReference type="PROSITE" id="PS50928"/>
    </source>
</evidence>
<dbReference type="AlphaFoldDB" id="S3MB26"/>
<evidence type="ECO:0000256" key="6">
    <source>
        <dbReference type="ARBA" id="ARBA00023136"/>
    </source>
</evidence>
<keyword evidence="2 7" id="KW-0813">Transport</keyword>
<dbReference type="Proteomes" id="UP000014605">
    <property type="component" value="Unassembled WGS sequence"/>
</dbReference>
<dbReference type="PROSITE" id="PS50928">
    <property type="entry name" value="ABC_TM1"/>
    <property type="match status" value="1"/>
</dbReference>
<keyword evidence="10" id="KW-1185">Reference proteome</keyword>
<evidence type="ECO:0000256" key="1">
    <source>
        <dbReference type="ARBA" id="ARBA00004651"/>
    </source>
</evidence>
<dbReference type="GeneID" id="301461852"/>
<comment type="caution">
    <text evidence="9">The sequence shown here is derived from an EMBL/GenBank/DDBJ whole genome shotgun (WGS) entry which is preliminary data.</text>
</comment>
<dbReference type="PATRIC" id="fig|1125702.3.peg.1769"/>
<evidence type="ECO:0000313" key="9">
    <source>
        <dbReference type="EMBL" id="EPF46199.1"/>
    </source>
</evidence>
<protein>
    <recommendedName>
        <fullName evidence="8">ABC transmembrane type-1 domain-containing protein</fullName>
    </recommendedName>
</protein>
<feature type="transmembrane region" description="Helical" evidence="7">
    <location>
        <begin position="74"/>
        <end position="98"/>
    </location>
</feature>
<keyword evidence="6 7" id="KW-0472">Membrane</keyword>
<feature type="domain" description="ABC transmembrane type-1" evidence="8">
    <location>
        <begin position="70"/>
        <end position="260"/>
    </location>
</feature>
<dbReference type="HOGENOM" id="CLU_016047_1_1_12"/>
<dbReference type="GO" id="GO:0005886">
    <property type="term" value="C:plasma membrane"/>
    <property type="evidence" value="ECO:0007669"/>
    <property type="project" value="UniProtKB-SubCell"/>
</dbReference>
<reference evidence="9 10" key="1">
    <citation type="submission" date="2013-04" db="EMBL/GenBank/DDBJ databases">
        <title>The Genome Sequence of Treponema vincentii F0403.</title>
        <authorList>
            <consortium name="The Broad Institute Genomics Platform"/>
            <person name="Earl A."/>
            <person name="Ward D."/>
            <person name="Feldgarden M."/>
            <person name="Gevers D."/>
            <person name="Leonetti C."/>
            <person name="Izard J."/>
            <person name="Walker B."/>
            <person name="Young S."/>
            <person name="Zeng Q."/>
            <person name="Gargeya S."/>
            <person name="Fitzgerald M."/>
            <person name="Haas B."/>
            <person name="Abouelleil A."/>
            <person name="Allen A.W."/>
            <person name="Alvarado L."/>
            <person name="Arachchi H.M."/>
            <person name="Berlin A.M."/>
            <person name="Chapman S.B."/>
            <person name="Gainer-Dewar J."/>
            <person name="Goldberg J."/>
            <person name="Griggs A."/>
            <person name="Gujja S."/>
            <person name="Hansen M."/>
            <person name="Howarth C."/>
            <person name="Imamovic A."/>
            <person name="Ireland A."/>
            <person name="Larimer J."/>
            <person name="McCowan C."/>
            <person name="Murphy C."/>
            <person name="Pearson M."/>
            <person name="Poon T.W."/>
            <person name="Priest M."/>
            <person name="Roberts A."/>
            <person name="Saif S."/>
            <person name="Shea T."/>
            <person name="Sisk P."/>
            <person name="Sykes S."/>
            <person name="Wortman J."/>
            <person name="Nusbaum C."/>
            <person name="Birren B."/>
        </authorList>
    </citation>
    <scope>NUCLEOTIDE SEQUENCE [LARGE SCALE GENOMIC DNA]</scope>
    <source>
        <strain evidence="9 10">F0403</strain>
    </source>
</reference>
<dbReference type="SUPFAM" id="SSF161098">
    <property type="entry name" value="MetI-like"/>
    <property type="match status" value="1"/>
</dbReference>
<proteinExistence type="inferred from homology"/>
<evidence type="ECO:0000256" key="4">
    <source>
        <dbReference type="ARBA" id="ARBA00022692"/>
    </source>
</evidence>
<name>S3MB26_9SPIR</name>
<evidence type="ECO:0000256" key="5">
    <source>
        <dbReference type="ARBA" id="ARBA00022989"/>
    </source>
</evidence>
<feature type="transmembrane region" description="Helical" evidence="7">
    <location>
        <begin position="9"/>
        <end position="30"/>
    </location>
</feature>
<dbReference type="CDD" id="cd06261">
    <property type="entry name" value="TM_PBP2"/>
    <property type="match status" value="1"/>
</dbReference>
<dbReference type="InterPro" id="IPR000515">
    <property type="entry name" value="MetI-like"/>
</dbReference>
<evidence type="ECO:0000256" key="7">
    <source>
        <dbReference type="RuleBase" id="RU363032"/>
    </source>
</evidence>
<gene>
    <name evidence="9" type="ORF">HMPREF1222_01711</name>
</gene>
<dbReference type="Gene3D" id="1.10.3720.10">
    <property type="entry name" value="MetI-like"/>
    <property type="match status" value="1"/>
</dbReference>
<feature type="transmembrane region" description="Helical" evidence="7">
    <location>
        <begin position="193"/>
        <end position="214"/>
    </location>
</feature>
<accession>S3MB26</accession>
<dbReference type="EMBL" id="ATFC01000009">
    <property type="protein sequence ID" value="EPF46199.1"/>
    <property type="molecule type" value="Genomic_DNA"/>
</dbReference>
<feature type="transmembrane region" description="Helical" evidence="7">
    <location>
        <begin position="239"/>
        <end position="260"/>
    </location>
</feature>
<dbReference type="PANTHER" id="PTHR43744">
    <property type="entry name" value="ABC TRANSPORTER PERMEASE PROTEIN MG189-RELATED-RELATED"/>
    <property type="match status" value="1"/>
</dbReference>
<sequence>MKNIKTGKFLCLIILIIAAFLALFPFYFMFVAGTNTNTDILAVPPRLIPGFELAHNFRLLNGKIGLLRSIWNTLAVSVIYTVISTILFSAAGYALALFSFKGRNIIFGFILASMMIPSLVMYVPLFEMMIKIHLTDTYAGVVLPLLANAFGIFLMRQNMLHFPAVLLEAARIDGVGELGIFVKIVLPNVRPALGALVIYMFTGMWNNFMWPLIILGSKRLYTLPVSLAMLDGNPTNKNYAVILLAAAIATLPVLLIFFIFQKQFIAGVMGGAVKE</sequence>
<evidence type="ECO:0000256" key="3">
    <source>
        <dbReference type="ARBA" id="ARBA00022475"/>
    </source>
</evidence>
<evidence type="ECO:0000256" key="2">
    <source>
        <dbReference type="ARBA" id="ARBA00022448"/>
    </source>
</evidence>
<keyword evidence="3" id="KW-1003">Cell membrane</keyword>
<evidence type="ECO:0000313" key="10">
    <source>
        <dbReference type="Proteomes" id="UP000014605"/>
    </source>
</evidence>
<keyword evidence="5 7" id="KW-1133">Transmembrane helix</keyword>
<dbReference type="RefSeq" id="WP_016519047.1">
    <property type="nucleotide sequence ID" value="NZ_KE332512.1"/>
</dbReference>
<dbReference type="PANTHER" id="PTHR43744:SF2">
    <property type="entry name" value="ARABINOOLIGOSACCHARIDES TRANSPORT SYSTEM PERMEASE PROTEIN ARAQ"/>
    <property type="match status" value="1"/>
</dbReference>
<dbReference type="GO" id="GO:0055085">
    <property type="term" value="P:transmembrane transport"/>
    <property type="evidence" value="ECO:0007669"/>
    <property type="project" value="InterPro"/>
</dbReference>
<dbReference type="InterPro" id="IPR035906">
    <property type="entry name" value="MetI-like_sf"/>
</dbReference>
<keyword evidence="4 7" id="KW-0812">Transmembrane</keyword>
<dbReference type="Pfam" id="PF00528">
    <property type="entry name" value="BPD_transp_1"/>
    <property type="match status" value="1"/>
</dbReference>
<comment type="subcellular location">
    <subcellularLocation>
        <location evidence="1 7">Cell membrane</location>
        <topology evidence="1 7">Multi-pass membrane protein</topology>
    </subcellularLocation>
</comment>
<organism evidence="9 10">
    <name type="scientific">Treponema vincentii F0403</name>
    <dbReference type="NCBI Taxonomy" id="1125702"/>
    <lineage>
        <taxon>Bacteria</taxon>
        <taxon>Pseudomonadati</taxon>
        <taxon>Spirochaetota</taxon>
        <taxon>Spirochaetia</taxon>
        <taxon>Spirochaetales</taxon>
        <taxon>Treponemataceae</taxon>
        <taxon>Treponema</taxon>
    </lineage>
</organism>
<feature type="transmembrane region" description="Helical" evidence="7">
    <location>
        <begin position="137"/>
        <end position="155"/>
    </location>
</feature>